<accession>A0ABP8S5T8</accession>
<evidence type="ECO:0000313" key="2">
    <source>
        <dbReference type="Proteomes" id="UP001500691"/>
    </source>
</evidence>
<comment type="caution">
    <text evidence="1">The sequence shown here is derived from an EMBL/GenBank/DDBJ whole genome shotgun (WGS) entry which is preliminary data.</text>
</comment>
<dbReference type="EMBL" id="BAABFF010000001">
    <property type="protein sequence ID" value="GAA4562948.1"/>
    <property type="molecule type" value="Genomic_DNA"/>
</dbReference>
<evidence type="ECO:0000313" key="1">
    <source>
        <dbReference type="EMBL" id="GAA4562948.1"/>
    </source>
</evidence>
<keyword evidence="2" id="KW-1185">Reference proteome</keyword>
<dbReference type="Proteomes" id="UP001500691">
    <property type="component" value="Unassembled WGS sequence"/>
</dbReference>
<organism evidence="1 2">
    <name type="scientific">Actinocorallia cavernae</name>
    <dbReference type="NCBI Taxonomy" id="328075"/>
    <lineage>
        <taxon>Bacteria</taxon>
        <taxon>Bacillati</taxon>
        <taxon>Actinomycetota</taxon>
        <taxon>Actinomycetes</taxon>
        <taxon>Streptosporangiales</taxon>
        <taxon>Thermomonosporaceae</taxon>
        <taxon>Actinocorallia</taxon>
    </lineage>
</organism>
<dbReference type="RefSeq" id="WP_346074883.1">
    <property type="nucleotide sequence ID" value="NZ_BAABFF010000001.1"/>
</dbReference>
<protein>
    <submittedName>
        <fullName evidence="1">Uncharacterized protein</fullName>
    </submittedName>
</protein>
<gene>
    <name evidence="1" type="ORF">GCM10023100_00880</name>
</gene>
<name>A0ABP8S5T8_9ACTN</name>
<proteinExistence type="predicted"/>
<sequence>MGDDLDGADLLLDSEERQLLAAAPGPGDTGGWKSLVSDPGFVRRSTVLARSSPLHRLDLRQAWQQFPADVYDPRTLALAALEAVMHQQGLDQEATTEAVVGFLVDLARDAAPGRDIGEHEAVARFVLRELLNDQQGGLDFAVAYSDYRQGHCRQELGVRLLSEEIGRDGRAVLRASVPAINLLLAGMDVDVEDHQAAKDEILRRQVRTGRWGRAEESAGESLKLSLAYAERIRVVLRETERDVRAVDWGRHVPDLLDAARSHLLERQRAEQGLIELMRAARDGIKESDVLLTCMRILRLLQRAHHRHSQLLKEVLGARSTFLQSQAEQRFRPIPQLSRVALQSDVLLPLLKLGAAEAAEVTEAFTDALSGPVVTRLPRLRDWWSLLLAPVRESGGTFEDNEVVELTDDDLMADAAGHSDLDYAQACRVLTQALAGPVRLSQLLAEALRFGPAVADVLALTVLAAFAPDPEGDDEEAGVHDLSDLLGEHLVVLDDGACFDDGLYGGSDLLVVPAHSLIGEGLLEEAVA</sequence>
<reference evidence="2" key="1">
    <citation type="journal article" date="2019" name="Int. J. Syst. Evol. Microbiol.">
        <title>The Global Catalogue of Microorganisms (GCM) 10K type strain sequencing project: providing services to taxonomists for standard genome sequencing and annotation.</title>
        <authorList>
            <consortium name="The Broad Institute Genomics Platform"/>
            <consortium name="The Broad Institute Genome Sequencing Center for Infectious Disease"/>
            <person name="Wu L."/>
            <person name="Ma J."/>
        </authorList>
    </citation>
    <scope>NUCLEOTIDE SEQUENCE [LARGE SCALE GENOMIC DNA]</scope>
    <source>
        <strain evidence="2">JCM 13278</strain>
    </source>
</reference>